<dbReference type="RefSeq" id="WP_155872868.1">
    <property type="nucleotide sequence ID" value="NZ_CP168248.1"/>
</dbReference>
<dbReference type="AlphaFoldDB" id="A0A6I8MGZ0"/>
<evidence type="ECO:0000313" key="3">
    <source>
        <dbReference type="Proteomes" id="UP000423525"/>
    </source>
</evidence>
<proteinExistence type="predicted"/>
<gene>
    <name evidence="2" type="ORF">FRC0190_01267</name>
    <name evidence="1" type="ORF">P8T80_01685</name>
</gene>
<accession>A0A6I8MGZ0</accession>
<keyword evidence="4" id="KW-1185">Reference proteome</keyword>
<dbReference type="Proteomes" id="UP000423525">
    <property type="component" value="Chromosome"/>
</dbReference>
<reference evidence="2 3" key="1">
    <citation type="submission" date="2019-11" db="EMBL/GenBank/DDBJ databases">
        <authorList>
            <person name="Brisse S."/>
        </authorList>
    </citation>
    <scope>NUCLEOTIDE SEQUENCE [LARGE SCALE GENOMIC DNA]</scope>
    <source>
        <strain evidence="2">FRC0190</strain>
    </source>
</reference>
<sequence>MRKIVFDFENVGGEEKLQRVRLRAPQWRVSDTNGVAITDDWMTPLEAVGNAAEALVHEGDLEIKIGDRVWNAHIPAGDDPILFSDLMVVGEAGRGPSAVERIMTGIGQNEQRLADVIGNDGRGIGTPKDAEWVFQRV</sequence>
<dbReference type="KEGG" id="crf:FRC0190_01267"/>
<dbReference type="Proteomes" id="UP001265983">
    <property type="component" value="Unassembled WGS sequence"/>
</dbReference>
<protein>
    <submittedName>
        <fullName evidence="2">Uncharacterized protein</fullName>
    </submittedName>
</protein>
<evidence type="ECO:0000313" key="2">
    <source>
        <dbReference type="EMBL" id="VZH85298.1"/>
    </source>
</evidence>
<organism evidence="2 3">
    <name type="scientific">Corynebacterium rouxii</name>
    <dbReference type="NCBI Taxonomy" id="2719119"/>
    <lineage>
        <taxon>Bacteria</taxon>
        <taxon>Bacillati</taxon>
        <taxon>Actinomycetota</taxon>
        <taxon>Actinomycetes</taxon>
        <taxon>Mycobacteriales</taxon>
        <taxon>Corynebacteriaceae</taxon>
        <taxon>Corynebacterium</taxon>
    </lineage>
</organism>
<dbReference type="EMBL" id="JARUHM010000003">
    <property type="protein sequence ID" value="MDT9410112.1"/>
    <property type="molecule type" value="Genomic_DNA"/>
</dbReference>
<evidence type="ECO:0000313" key="4">
    <source>
        <dbReference type="Proteomes" id="UP001265983"/>
    </source>
</evidence>
<evidence type="ECO:0000313" key="1">
    <source>
        <dbReference type="EMBL" id="MDT9410112.1"/>
    </source>
</evidence>
<dbReference type="EMBL" id="LR738855">
    <property type="protein sequence ID" value="VZH85298.1"/>
    <property type="molecule type" value="Genomic_DNA"/>
</dbReference>
<reference evidence="1 4" key="2">
    <citation type="submission" date="2023-03" db="EMBL/GenBank/DDBJ databases">
        <title>Whole genome sequence of the first Corynebacterium rouxii strains isolated in Brazil: a recent member of Corynebacterium diphtheriae complex.</title>
        <authorList>
            <person name="Vieira V."/>
            <person name="Ramos J.N."/>
            <person name="Araujo M.R.B."/>
            <person name="Baio P.V."/>
            <person name="Sant'Anna L.O."/>
            <person name="Veras J.F.C."/>
            <person name="Vieira E.M.D."/>
            <person name="Sousa M.A.B."/>
            <person name="Camargo C.H."/>
            <person name="Sacchi C.T."/>
            <person name="Campos K.R."/>
            <person name="Santos M.B.N."/>
            <person name="Bokermann S."/>
            <person name="Alvim L.B."/>
            <person name="Santos L.S."/>
            <person name="Mattos-Guaraldi A.L."/>
        </authorList>
    </citation>
    <scope>NUCLEOTIDE SEQUENCE [LARGE SCALE GENOMIC DNA]</scope>
    <source>
        <strain evidence="1 4">70862</strain>
    </source>
</reference>
<name>A0A6I8MGZ0_9CORY</name>